<evidence type="ECO:0000313" key="2">
    <source>
        <dbReference type="EMBL" id="KAK5057050.1"/>
    </source>
</evidence>
<proteinExistence type="predicted"/>
<accession>A0ABR0J5G5</accession>
<name>A0ABR0J5G5_9EURO</name>
<gene>
    <name evidence="2" type="ORF">LTR69_007688</name>
</gene>
<feature type="region of interest" description="Disordered" evidence="1">
    <location>
        <begin position="479"/>
        <end position="503"/>
    </location>
</feature>
<reference evidence="2 3" key="1">
    <citation type="submission" date="2023-08" db="EMBL/GenBank/DDBJ databases">
        <title>Black Yeasts Isolated from many extreme environments.</title>
        <authorList>
            <person name="Coleine C."/>
            <person name="Stajich J.E."/>
            <person name="Selbmann L."/>
        </authorList>
    </citation>
    <scope>NUCLEOTIDE SEQUENCE [LARGE SCALE GENOMIC DNA]</scope>
    <source>
        <strain evidence="2 3">CCFEE 6328</strain>
    </source>
</reference>
<evidence type="ECO:0000256" key="1">
    <source>
        <dbReference type="SAM" id="MobiDB-lite"/>
    </source>
</evidence>
<dbReference type="InterPro" id="IPR011333">
    <property type="entry name" value="SKP1/BTB/POZ_sf"/>
</dbReference>
<dbReference type="Gene3D" id="3.30.710.10">
    <property type="entry name" value="Potassium Channel Kv1.1, Chain A"/>
    <property type="match status" value="1"/>
</dbReference>
<dbReference type="EMBL" id="JAVRRF010000017">
    <property type="protein sequence ID" value="KAK5057050.1"/>
    <property type="molecule type" value="Genomic_DNA"/>
</dbReference>
<feature type="compositionally biased region" description="Pro residues" evidence="1">
    <location>
        <begin position="333"/>
        <end position="344"/>
    </location>
</feature>
<feature type="region of interest" description="Disordered" evidence="1">
    <location>
        <begin position="327"/>
        <end position="348"/>
    </location>
</feature>
<evidence type="ECO:0000313" key="3">
    <source>
        <dbReference type="Proteomes" id="UP001345691"/>
    </source>
</evidence>
<feature type="compositionally biased region" description="Polar residues" evidence="1">
    <location>
        <begin position="479"/>
        <end position="491"/>
    </location>
</feature>
<keyword evidence="3" id="KW-1185">Reference proteome</keyword>
<dbReference type="CDD" id="cd18186">
    <property type="entry name" value="BTB_POZ_ZBTB_KLHL-like"/>
    <property type="match status" value="1"/>
</dbReference>
<organism evidence="2 3">
    <name type="scientific">Exophiala sideris</name>
    <dbReference type="NCBI Taxonomy" id="1016849"/>
    <lineage>
        <taxon>Eukaryota</taxon>
        <taxon>Fungi</taxon>
        <taxon>Dikarya</taxon>
        <taxon>Ascomycota</taxon>
        <taxon>Pezizomycotina</taxon>
        <taxon>Eurotiomycetes</taxon>
        <taxon>Chaetothyriomycetidae</taxon>
        <taxon>Chaetothyriales</taxon>
        <taxon>Herpotrichiellaceae</taxon>
        <taxon>Exophiala</taxon>
    </lineage>
</organism>
<evidence type="ECO:0008006" key="4">
    <source>
        <dbReference type="Google" id="ProtNLM"/>
    </source>
</evidence>
<sequence length="503" mass="55630">MVLGTIAYMEPPQVDYGTEVTTIIVGTERKEFTIHSELLFAAVPVFQDYIEKGSSHRLPSRVSGVQVEGGDWASSDPCKKLVLPNEDPLLFSLFRDWIYSGRIPDHISRYMKAMHESYADLFWWRVFKLGERLQTGGLVGLAVGELKKLFSAEKPNIPSQHFIECLFDEPSSKLHCMRQYIVRHAAFWLEKSANREVWLQLLNSHEKVAPVLASALIKKHISHPQQESSEEACPDHCYHGLIYEYVADTAYTGIEDSCYLPEGHTFHLTRAQLNTVVPTEPGQYEADLDSDDGWGFERPYQPSRYCCDSRADGWDCSCTTVPVVPTPSQSTIPGPPTETPPPCPSQQAQPPILTFPEHGQDVNTQQPQDMLKEFEGSNYAGLVAKFGAWLLTEASGQSGTKSHDNLQTASTFKNGENIGLNNGSMSHGGLDTPSYRYCPDYGFCVVDPEAPNGCTGCGHGPHHADNLALADGLVPRQPSVTNLGDWTNTGGNRKVPRTGGDGW</sequence>
<comment type="caution">
    <text evidence="2">The sequence shown here is derived from an EMBL/GenBank/DDBJ whole genome shotgun (WGS) entry which is preliminary data.</text>
</comment>
<protein>
    <recommendedName>
        <fullName evidence="4">BTB domain-containing protein</fullName>
    </recommendedName>
</protein>
<dbReference type="Proteomes" id="UP001345691">
    <property type="component" value="Unassembled WGS sequence"/>
</dbReference>